<dbReference type="SUPFAM" id="SSF53474">
    <property type="entry name" value="alpha/beta-Hydrolases"/>
    <property type="match status" value="1"/>
</dbReference>
<dbReference type="Gene3D" id="3.40.50.1820">
    <property type="entry name" value="alpha/beta hydrolase"/>
    <property type="match status" value="1"/>
</dbReference>
<organism evidence="2 3">
    <name type="scientific">Companilactobacillus alimentarius DSM 20249</name>
    <dbReference type="NCBI Taxonomy" id="1423720"/>
    <lineage>
        <taxon>Bacteria</taxon>
        <taxon>Bacillati</taxon>
        <taxon>Bacillota</taxon>
        <taxon>Bacilli</taxon>
        <taxon>Lactobacillales</taxon>
        <taxon>Lactobacillaceae</taxon>
        <taxon>Companilactobacillus</taxon>
    </lineage>
</organism>
<dbReference type="NCBIfam" id="NF041556">
    <property type="entry name" value="tannase_B"/>
    <property type="match status" value="1"/>
</dbReference>
<dbReference type="InterPro" id="IPR029058">
    <property type="entry name" value="AB_hydrolase_fold"/>
</dbReference>
<dbReference type="KEGG" id="lali:LA20249_00760"/>
<proteinExistence type="predicted"/>
<dbReference type="EMBL" id="CP018867">
    <property type="protein sequence ID" value="AUI72733.1"/>
    <property type="molecule type" value="Genomic_DNA"/>
</dbReference>
<dbReference type="InterPro" id="IPR048124">
    <property type="entry name" value="Tannase_B"/>
</dbReference>
<feature type="domain" description="BD-FAE-like" evidence="1">
    <location>
        <begin position="51"/>
        <end position="150"/>
    </location>
</feature>
<protein>
    <submittedName>
        <fullName evidence="2">Tannase</fullName>
    </submittedName>
</protein>
<dbReference type="Pfam" id="PF20434">
    <property type="entry name" value="BD-FAE"/>
    <property type="match status" value="1"/>
</dbReference>
<sequence length="427" mass="46989">MNIFVPLAYYHQGTINGYTAKTAPIFMPNTVGGYMPGPRDFPGNAAFPNNSTTIVKAIEHGYVVISAGLRGRSLTDETKRFIGKAPAFLVDMKAAIRYVRHNQQLIPGNVEQIITNGTSAGGATSATVGTSGNAQFFEKYLQELGAANESDAIYAASCYCPIHNLEHADAAYEWEFNNITDWNRVQMVTPPHETTPPVFKKINGELTAEEKDNSKILKDEFVKYLNGLSLIDANGNRLSLNADGTGSFLEYVKDFIEQSAQKALDSGQKISADTGVHVDSGVVNGLDWDKYLQFITRMKGVPAFDDLKMQNPEPNLFGDGKTASKHFTKFSQSNSQVKSQLADSDLIKAINPLTYIKSADGQTAKYWRIRHGASDRDTSFAIPVILATLLRNAGFDVDFAMPWATPHSGDYDLRDLFTWIDKICAKN</sequence>
<dbReference type="OrthoDB" id="923957at2"/>
<evidence type="ECO:0000313" key="3">
    <source>
        <dbReference type="Proteomes" id="UP000234653"/>
    </source>
</evidence>
<dbReference type="STRING" id="1423720.FC67_GL000196"/>
<evidence type="ECO:0000313" key="2">
    <source>
        <dbReference type="EMBL" id="AUI72733.1"/>
    </source>
</evidence>
<dbReference type="Proteomes" id="UP000234653">
    <property type="component" value="Chromosome"/>
</dbReference>
<name>A0A2K9HQ50_9LACO</name>
<reference evidence="2 3" key="1">
    <citation type="submission" date="2016-12" db="EMBL/GenBank/DDBJ databases">
        <title>The whole genome sequencing and assembly of Lactobacillus alimentarius DSM 20249T strain.</title>
        <authorList>
            <person name="Lee Y.-J."/>
            <person name="Yi H."/>
            <person name="Bahn Y.-S."/>
            <person name="Kim J.F."/>
            <person name="Lee D.-W."/>
        </authorList>
    </citation>
    <scope>NUCLEOTIDE SEQUENCE [LARGE SCALE GENOMIC DNA]</scope>
    <source>
        <strain evidence="2 3">DSM 20249</strain>
    </source>
</reference>
<dbReference type="InterPro" id="IPR049492">
    <property type="entry name" value="BD-FAE-like_dom"/>
</dbReference>
<evidence type="ECO:0000259" key="1">
    <source>
        <dbReference type="Pfam" id="PF20434"/>
    </source>
</evidence>
<gene>
    <name evidence="2" type="ORF">LA20249_00760</name>
</gene>
<dbReference type="AlphaFoldDB" id="A0A2K9HQ50"/>
<keyword evidence="3" id="KW-1185">Reference proteome</keyword>
<accession>A0A2K9HQ50</accession>